<feature type="transmembrane region" description="Helical" evidence="1">
    <location>
        <begin position="44"/>
        <end position="64"/>
    </location>
</feature>
<keyword evidence="3" id="KW-1185">Reference proteome</keyword>
<dbReference type="KEGG" id="ccb:Clocel_2604"/>
<gene>
    <name evidence="2" type="ordered locus">Clocel_2604</name>
</gene>
<evidence type="ECO:0000313" key="3">
    <source>
        <dbReference type="Proteomes" id="UP000002730"/>
    </source>
</evidence>
<feature type="transmembrane region" description="Helical" evidence="1">
    <location>
        <begin position="14"/>
        <end position="32"/>
    </location>
</feature>
<keyword evidence="1" id="KW-1133">Transmembrane helix</keyword>
<keyword evidence="1" id="KW-0472">Membrane</keyword>
<accession>D9SQV6</accession>
<feature type="transmembrane region" description="Helical" evidence="1">
    <location>
        <begin position="144"/>
        <end position="164"/>
    </location>
</feature>
<dbReference type="HOGENOM" id="CLU_1223018_0_0_9"/>
<feature type="transmembrane region" description="Helical" evidence="1">
    <location>
        <begin position="205"/>
        <end position="224"/>
    </location>
</feature>
<protein>
    <submittedName>
        <fullName evidence="2">Uncharacterized protein</fullName>
    </submittedName>
</protein>
<reference evidence="2 3" key="1">
    <citation type="submission" date="2010-08" db="EMBL/GenBank/DDBJ databases">
        <title>Complete sequence of Clostridium cellulovorans 743B.</title>
        <authorList>
            <consortium name="US DOE Joint Genome Institute"/>
            <person name="Lucas S."/>
            <person name="Copeland A."/>
            <person name="Lapidus A."/>
            <person name="Cheng J.-F."/>
            <person name="Bruce D."/>
            <person name="Goodwin L."/>
            <person name="Pitluck S."/>
            <person name="Chertkov O."/>
            <person name="Detter J.C."/>
            <person name="Han C."/>
            <person name="Tapia R."/>
            <person name="Land M."/>
            <person name="Hauser L."/>
            <person name="Chang Y.-J."/>
            <person name="Jeffries C."/>
            <person name="Kyrpides N."/>
            <person name="Ivanova N."/>
            <person name="Mikhailova N."/>
            <person name="Hemme C.L."/>
            <person name="Woyke T."/>
        </authorList>
    </citation>
    <scope>NUCLEOTIDE SEQUENCE [LARGE SCALE GENOMIC DNA]</scope>
    <source>
        <strain evidence="3">ATCC 35296 / DSM 3052 / OCM 3 / 743B</strain>
    </source>
</reference>
<dbReference type="EMBL" id="CP002160">
    <property type="protein sequence ID" value="ADL52312.1"/>
    <property type="molecule type" value="Genomic_DNA"/>
</dbReference>
<feature type="transmembrane region" description="Helical" evidence="1">
    <location>
        <begin position="116"/>
        <end position="138"/>
    </location>
</feature>
<proteinExistence type="predicted"/>
<dbReference type="Proteomes" id="UP000002730">
    <property type="component" value="Chromosome"/>
</dbReference>
<organism evidence="2 3">
    <name type="scientific">Clostridium cellulovorans (strain ATCC 35296 / DSM 3052 / OCM 3 / 743B)</name>
    <dbReference type="NCBI Taxonomy" id="573061"/>
    <lineage>
        <taxon>Bacteria</taxon>
        <taxon>Bacillati</taxon>
        <taxon>Bacillota</taxon>
        <taxon>Clostridia</taxon>
        <taxon>Eubacteriales</taxon>
        <taxon>Clostridiaceae</taxon>
        <taxon>Clostridium</taxon>
    </lineage>
</organism>
<dbReference type="AlphaFoldDB" id="D9SQV6"/>
<sequence>MVSKLTMFLKKNKSFLFIILVITILINVFLYYICLDIGLESIEFVLYCIVGNGSIILCATWLIIGKYYKWIYDTIKHDIINDNNHNIISKYKIKKPFKKEIDIGYITADTAYISNILNIMEVGSIIILMLLMVISYNIDTHMNITAVIIGSVITFLIYAFHFMLEEYNHLCVDVCELLLNVKSDIMITDSLDDTIKRNNSKLRGTIYVTIIILILNLLSVIYKIKL</sequence>
<name>D9SQV6_CLOC7</name>
<keyword evidence="1" id="KW-0812">Transmembrane</keyword>
<evidence type="ECO:0000256" key="1">
    <source>
        <dbReference type="SAM" id="Phobius"/>
    </source>
</evidence>
<evidence type="ECO:0000313" key="2">
    <source>
        <dbReference type="EMBL" id="ADL52312.1"/>
    </source>
</evidence>